<evidence type="ECO:0000256" key="4">
    <source>
        <dbReference type="ARBA" id="ARBA00012017"/>
    </source>
</evidence>
<dbReference type="InterPro" id="IPR008656">
    <property type="entry name" value="Inositol_tetrakis-P_1-kinase"/>
</dbReference>
<evidence type="ECO:0000256" key="1">
    <source>
        <dbReference type="ARBA" id="ARBA00001946"/>
    </source>
</evidence>
<keyword evidence="10" id="KW-0460">Magnesium</keyword>
<dbReference type="PANTHER" id="PTHR14217">
    <property type="entry name" value="INOSITOL-TETRAKISPHOSPHATE 1-KINASE"/>
    <property type="match status" value="1"/>
</dbReference>
<dbReference type="GO" id="GO:0000287">
    <property type="term" value="F:magnesium ion binding"/>
    <property type="evidence" value="ECO:0007669"/>
    <property type="project" value="InterPro"/>
</dbReference>
<evidence type="ECO:0000256" key="7">
    <source>
        <dbReference type="ARBA" id="ARBA00022741"/>
    </source>
</evidence>
<proteinExistence type="inferred from homology"/>
<dbReference type="PANTHER" id="PTHR14217:SF24">
    <property type="entry name" value="INOSITOL-TETRAKISPHOSPHATE 1-KINASE 1"/>
    <property type="match status" value="1"/>
</dbReference>
<keyword evidence="13" id="KW-1185">Reference proteome</keyword>
<dbReference type="GO" id="GO:0005737">
    <property type="term" value="C:cytoplasm"/>
    <property type="evidence" value="ECO:0007669"/>
    <property type="project" value="TreeGrafter"/>
</dbReference>
<reference evidence="13" key="1">
    <citation type="submission" date="2016-06" db="EMBL/GenBank/DDBJ databases">
        <title>Parallel loss of symbiosis genes in relatives of nitrogen-fixing non-legume Parasponia.</title>
        <authorList>
            <person name="Van Velzen R."/>
            <person name="Holmer R."/>
            <person name="Bu F."/>
            <person name="Rutten L."/>
            <person name="Van Zeijl A."/>
            <person name="Liu W."/>
            <person name="Santuari L."/>
            <person name="Cao Q."/>
            <person name="Sharma T."/>
            <person name="Shen D."/>
            <person name="Roswanjaya Y."/>
            <person name="Wardhani T."/>
            <person name="Kalhor M.S."/>
            <person name="Jansen J."/>
            <person name="Van den Hoogen J."/>
            <person name="Gungor B."/>
            <person name="Hartog M."/>
            <person name="Hontelez J."/>
            <person name="Verver J."/>
            <person name="Yang W.-C."/>
            <person name="Schijlen E."/>
            <person name="Repin R."/>
            <person name="Schilthuizen M."/>
            <person name="Schranz E."/>
            <person name="Heidstra R."/>
            <person name="Miyata K."/>
            <person name="Fedorova E."/>
            <person name="Kohlen W."/>
            <person name="Bisseling T."/>
            <person name="Smit S."/>
            <person name="Geurts R."/>
        </authorList>
    </citation>
    <scope>NUCLEOTIDE SEQUENCE [LARGE SCALE GENOMIC DNA]</scope>
    <source>
        <strain evidence="13">cv. WU1-14</strain>
    </source>
</reference>
<evidence type="ECO:0000256" key="10">
    <source>
        <dbReference type="ARBA" id="ARBA00022842"/>
    </source>
</evidence>
<keyword evidence="5" id="KW-0808">Transferase</keyword>
<protein>
    <recommendedName>
        <fullName evidence="4">inositol-1,3,4-trisphosphate 5/6-kinase</fullName>
        <ecNumber evidence="4">2.7.1.159</ecNumber>
    </recommendedName>
</protein>
<organism evidence="12 13">
    <name type="scientific">Parasponia andersonii</name>
    <name type="common">Sponia andersonii</name>
    <dbReference type="NCBI Taxonomy" id="3476"/>
    <lineage>
        <taxon>Eukaryota</taxon>
        <taxon>Viridiplantae</taxon>
        <taxon>Streptophyta</taxon>
        <taxon>Embryophyta</taxon>
        <taxon>Tracheophyta</taxon>
        <taxon>Spermatophyta</taxon>
        <taxon>Magnoliopsida</taxon>
        <taxon>eudicotyledons</taxon>
        <taxon>Gunneridae</taxon>
        <taxon>Pentapetalae</taxon>
        <taxon>rosids</taxon>
        <taxon>fabids</taxon>
        <taxon>Rosales</taxon>
        <taxon>Cannabaceae</taxon>
        <taxon>Parasponia</taxon>
    </lineage>
</organism>
<evidence type="ECO:0000256" key="3">
    <source>
        <dbReference type="ARBA" id="ARBA00011245"/>
    </source>
</evidence>
<dbReference type="GO" id="GO:0052726">
    <property type="term" value="F:inositol-1,3,4-trisphosphate 5-kinase activity"/>
    <property type="evidence" value="ECO:0007669"/>
    <property type="project" value="InterPro"/>
</dbReference>
<dbReference type="Pfam" id="PF05770">
    <property type="entry name" value="Ins134_P3_kin"/>
    <property type="match status" value="1"/>
</dbReference>
<keyword evidence="7" id="KW-0547">Nucleotide-binding</keyword>
<dbReference type="EMBL" id="JXTB01000035">
    <property type="protein sequence ID" value="PON73162.1"/>
    <property type="molecule type" value="Genomic_DNA"/>
</dbReference>
<dbReference type="AlphaFoldDB" id="A0A2P5DIM4"/>
<comment type="cofactor">
    <cofactor evidence="1">
        <name>Mg(2+)</name>
        <dbReference type="ChEBI" id="CHEBI:18420"/>
    </cofactor>
</comment>
<comment type="subunit">
    <text evidence="3">Monomer.</text>
</comment>
<sequence>MWEAGLEFLVIAKPLVADKMVLVFNHDGLNKPKPPIMLQEFVNHDGVIFKVYVVEKYVKCVKSKSMPHVWEEKKLERLEGSFSFCTCRISPSMRGLTINTLRRCIWMKPRCHHRRFLIEIHDDN</sequence>
<dbReference type="OrthoDB" id="1716113at2759"/>
<evidence type="ECO:0000256" key="9">
    <source>
        <dbReference type="ARBA" id="ARBA00022840"/>
    </source>
</evidence>
<dbReference type="GO" id="GO:0052725">
    <property type="term" value="F:inositol-1,3,4-trisphosphate 6-kinase activity"/>
    <property type="evidence" value="ECO:0007669"/>
    <property type="project" value="InterPro"/>
</dbReference>
<dbReference type="Proteomes" id="UP000237105">
    <property type="component" value="Unassembled WGS sequence"/>
</dbReference>
<keyword evidence="8 12" id="KW-0418">Kinase</keyword>
<comment type="caution">
    <text evidence="12">The sequence shown here is derived from an EMBL/GenBank/DDBJ whole genome shotgun (WGS) entry which is preliminary data.</text>
</comment>
<accession>A0A2P5DIM4</accession>
<dbReference type="GO" id="GO:0005524">
    <property type="term" value="F:ATP binding"/>
    <property type="evidence" value="ECO:0007669"/>
    <property type="project" value="UniProtKB-KW"/>
</dbReference>
<dbReference type="GO" id="GO:0032957">
    <property type="term" value="P:inositol trisphosphate metabolic process"/>
    <property type="evidence" value="ECO:0007669"/>
    <property type="project" value="InterPro"/>
</dbReference>
<evidence type="ECO:0000256" key="8">
    <source>
        <dbReference type="ARBA" id="ARBA00022777"/>
    </source>
</evidence>
<evidence type="ECO:0000259" key="11">
    <source>
        <dbReference type="Pfam" id="PF05770"/>
    </source>
</evidence>
<evidence type="ECO:0000313" key="13">
    <source>
        <dbReference type="Proteomes" id="UP000237105"/>
    </source>
</evidence>
<evidence type="ECO:0000256" key="5">
    <source>
        <dbReference type="ARBA" id="ARBA00022679"/>
    </source>
</evidence>
<name>A0A2P5DIM4_PARAD</name>
<dbReference type="EC" id="2.7.1.159" evidence="4"/>
<dbReference type="GO" id="GO:0047325">
    <property type="term" value="F:inositol-3,4,5,6-tetrakisphosphate 1-kinase activity"/>
    <property type="evidence" value="ECO:0007669"/>
    <property type="project" value="InterPro"/>
</dbReference>
<keyword evidence="6" id="KW-0479">Metal-binding</keyword>
<comment type="similarity">
    <text evidence="2">Belongs to the ITPK1 family.</text>
</comment>
<evidence type="ECO:0000256" key="6">
    <source>
        <dbReference type="ARBA" id="ARBA00022723"/>
    </source>
</evidence>
<feature type="domain" description="Inositol 1,3,4-trisphosphate 5/6-kinase ATP-grasp" evidence="11">
    <location>
        <begin position="3"/>
        <end position="87"/>
    </location>
</feature>
<dbReference type="STRING" id="3476.A0A2P5DIM4"/>
<keyword evidence="9" id="KW-0067">ATP-binding</keyword>
<evidence type="ECO:0000256" key="2">
    <source>
        <dbReference type="ARBA" id="ARBA00009601"/>
    </source>
</evidence>
<dbReference type="InterPro" id="IPR040464">
    <property type="entry name" value="InsP(3)kin_ATP-grasp"/>
</dbReference>
<evidence type="ECO:0000313" key="12">
    <source>
        <dbReference type="EMBL" id="PON73162.1"/>
    </source>
</evidence>
<dbReference type="Gene3D" id="3.30.470.20">
    <property type="entry name" value="ATP-grasp fold, B domain"/>
    <property type="match status" value="1"/>
</dbReference>
<gene>
    <name evidence="12" type="ORF">PanWU01x14_060030</name>
</gene>